<evidence type="ECO:0000256" key="7">
    <source>
        <dbReference type="ARBA" id="ARBA00022683"/>
    </source>
</evidence>
<keyword evidence="6" id="KW-0808">Transferase</keyword>
<dbReference type="PANTHER" id="PTHR33799:SF1">
    <property type="entry name" value="PTS SYSTEM MANNOSE-SPECIFIC EIIAB COMPONENT-RELATED"/>
    <property type="match status" value="1"/>
</dbReference>
<keyword evidence="11" id="KW-1185">Reference proteome</keyword>
<dbReference type="InterPro" id="IPR051471">
    <property type="entry name" value="Bacterial_PTS_sugar_comp"/>
</dbReference>
<accession>A0ABS4NH36</accession>
<proteinExistence type="predicted"/>
<keyword evidence="7" id="KW-0598">Phosphotransferase system</keyword>
<evidence type="ECO:0000256" key="2">
    <source>
        <dbReference type="ARBA" id="ARBA00022448"/>
    </source>
</evidence>
<dbReference type="PROSITE" id="PS51096">
    <property type="entry name" value="PTS_EIIA_TYPE_4"/>
    <property type="match status" value="1"/>
</dbReference>
<dbReference type="InterPro" id="IPR013789">
    <property type="entry name" value="PTS_EIIA_man"/>
</dbReference>
<organism evidence="10 11">
    <name type="scientific">Thermoanaerobacterium butyriciformans</name>
    <dbReference type="NCBI Taxonomy" id="1702242"/>
    <lineage>
        <taxon>Bacteria</taxon>
        <taxon>Bacillati</taxon>
        <taxon>Bacillota</taxon>
        <taxon>Clostridia</taxon>
        <taxon>Thermoanaerobacterales</taxon>
        <taxon>Thermoanaerobacteraceae</taxon>
        <taxon>Thermoanaerobacterium</taxon>
    </lineage>
</organism>
<keyword evidence="4" id="KW-0597">Phosphoprotein</keyword>
<dbReference type="Pfam" id="PF03610">
    <property type="entry name" value="EIIA-man"/>
    <property type="match status" value="1"/>
</dbReference>
<dbReference type="InterPro" id="IPR036662">
    <property type="entry name" value="PTS_EIIA_man-typ_sf"/>
</dbReference>
<dbReference type="EMBL" id="JAGGLT010000032">
    <property type="protein sequence ID" value="MBP2072991.1"/>
    <property type="molecule type" value="Genomic_DNA"/>
</dbReference>
<comment type="subcellular location">
    <subcellularLocation>
        <location evidence="1">Cytoplasm</location>
    </subcellularLocation>
</comment>
<dbReference type="InterPro" id="IPR004701">
    <property type="entry name" value="PTS_EIIA_man-typ"/>
</dbReference>
<keyword evidence="2" id="KW-0813">Transport</keyword>
<evidence type="ECO:0000259" key="9">
    <source>
        <dbReference type="PROSITE" id="PS51096"/>
    </source>
</evidence>
<feature type="domain" description="PTS EIIA type-4" evidence="9">
    <location>
        <begin position="1"/>
        <end position="120"/>
    </location>
</feature>
<evidence type="ECO:0000256" key="8">
    <source>
        <dbReference type="ARBA" id="ARBA00022777"/>
    </source>
</evidence>
<gene>
    <name evidence="10" type="ORF">J2Z80_002537</name>
</gene>
<evidence type="ECO:0000313" key="11">
    <source>
        <dbReference type="Proteomes" id="UP001166402"/>
    </source>
</evidence>
<reference evidence="10" key="1">
    <citation type="submission" date="2021-03" db="EMBL/GenBank/DDBJ databases">
        <title>Genomic Encyclopedia of Type Strains, Phase IV (KMG-IV): sequencing the most valuable type-strain genomes for metagenomic binning, comparative biology and taxonomic classification.</title>
        <authorList>
            <person name="Goeker M."/>
        </authorList>
    </citation>
    <scope>NUCLEOTIDE SEQUENCE</scope>
    <source>
        <strain evidence="10">DSM 101588</strain>
    </source>
</reference>
<keyword evidence="8" id="KW-0418">Kinase</keyword>
<keyword evidence="3" id="KW-0963">Cytoplasm</keyword>
<evidence type="ECO:0000256" key="3">
    <source>
        <dbReference type="ARBA" id="ARBA00022490"/>
    </source>
</evidence>
<dbReference type="SUPFAM" id="SSF53062">
    <property type="entry name" value="PTS system fructose IIA component-like"/>
    <property type="match status" value="1"/>
</dbReference>
<protein>
    <submittedName>
        <fullName evidence="10">Mannose/fructose/sorbose-specific phosphotransferase system IIA component</fullName>
    </submittedName>
</protein>
<dbReference type="Proteomes" id="UP001166402">
    <property type="component" value="Unassembled WGS sequence"/>
</dbReference>
<sequence length="136" mass="15345">MVGIILVSHGPYAEALYESLKMIYGEQDKIETINFKIGESIDDLRKKIDLAKKRLQTEEVLIFVDIIGGSPYNVSSLEINDKVNVITGFNMPMILEILSRRNEKLSVVSSIAKNAGKNGIVDVHEKLYERLNKFCD</sequence>
<dbReference type="InterPro" id="IPR033887">
    <property type="entry name" value="PTS_IIA_man"/>
</dbReference>
<dbReference type="RefSeq" id="WP_209454667.1">
    <property type="nucleotide sequence ID" value="NZ_JAGGLT010000032.1"/>
</dbReference>
<dbReference type="PANTHER" id="PTHR33799">
    <property type="entry name" value="PTS PERMEASE-RELATED-RELATED"/>
    <property type="match status" value="1"/>
</dbReference>
<evidence type="ECO:0000256" key="6">
    <source>
        <dbReference type="ARBA" id="ARBA00022679"/>
    </source>
</evidence>
<keyword evidence="5" id="KW-0762">Sugar transport</keyword>
<name>A0ABS4NH36_9THEO</name>
<evidence type="ECO:0000256" key="4">
    <source>
        <dbReference type="ARBA" id="ARBA00022553"/>
    </source>
</evidence>
<dbReference type="CDD" id="cd00006">
    <property type="entry name" value="PTS_IIA_man"/>
    <property type="match status" value="1"/>
</dbReference>
<dbReference type="NCBIfam" id="TIGR00824">
    <property type="entry name" value="EIIA-man"/>
    <property type="match status" value="1"/>
</dbReference>
<dbReference type="Gene3D" id="3.40.50.510">
    <property type="entry name" value="Phosphotransferase system, mannose-type IIA component"/>
    <property type="match status" value="1"/>
</dbReference>
<evidence type="ECO:0000256" key="1">
    <source>
        <dbReference type="ARBA" id="ARBA00004496"/>
    </source>
</evidence>
<evidence type="ECO:0000313" key="10">
    <source>
        <dbReference type="EMBL" id="MBP2072991.1"/>
    </source>
</evidence>
<comment type="caution">
    <text evidence="10">The sequence shown here is derived from an EMBL/GenBank/DDBJ whole genome shotgun (WGS) entry which is preliminary data.</text>
</comment>
<evidence type="ECO:0000256" key="5">
    <source>
        <dbReference type="ARBA" id="ARBA00022597"/>
    </source>
</evidence>